<feature type="compositionally biased region" description="Acidic residues" evidence="1">
    <location>
        <begin position="268"/>
        <end position="295"/>
    </location>
</feature>
<protein>
    <submittedName>
        <fullName evidence="2">Uncharacterized protein</fullName>
    </submittedName>
</protein>
<organism evidence="2 3">
    <name type="scientific">Linum trigynum</name>
    <dbReference type="NCBI Taxonomy" id="586398"/>
    <lineage>
        <taxon>Eukaryota</taxon>
        <taxon>Viridiplantae</taxon>
        <taxon>Streptophyta</taxon>
        <taxon>Embryophyta</taxon>
        <taxon>Tracheophyta</taxon>
        <taxon>Spermatophyta</taxon>
        <taxon>Magnoliopsida</taxon>
        <taxon>eudicotyledons</taxon>
        <taxon>Gunneridae</taxon>
        <taxon>Pentapetalae</taxon>
        <taxon>rosids</taxon>
        <taxon>fabids</taxon>
        <taxon>Malpighiales</taxon>
        <taxon>Linaceae</taxon>
        <taxon>Linum</taxon>
    </lineage>
</organism>
<dbReference type="EMBL" id="OZ034815">
    <property type="protein sequence ID" value="CAL1369931.1"/>
    <property type="molecule type" value="Genomic_DNA"/>
</dbReference>
<dbReference type="Proteomes" id="UP001497516">
    <property type="component" value="Chromosome 2"/>
</dbReference>
<proteinExistence type="predicted"/>
<evidence type="ECO:0000313" key="3">
    <source>
        <dbReference type="Proteomes" id="UP001497516"/>
    </source>
</evidence>
<feature type="region of interest" description="Disordered" evidence="1">
    <location>
        <begin position="268"/>
        <end position="339"/>
    </location>
</feature>
<sequence length="352" mass="40044">MVLGFSKTFTGTLFHDPIPANAHRHSISFAHRPFIPTHHVPFAELIEYGLDVTRFVHNLGWDFLINDTPEHICLEGVRLFFSNFRSFGLHTRTITTLIYGNLVTIPLEDLRRLLNIPRFGEILANDSEFPLFNFDIVQEFVLLTGHEPDAYLTLPTAFLLPSLRTFHYLLTRRFLTRTVLLDRVTPLDLWVLQHAVHNVPLDYCHILFGHLYPFQQFEYLGHLPLGPLITRLIIRLQISLDPFQIITPNVYLSVDDILDEIALAVEGEDEDADADSDSTDSDSSDDDSPMEEPDKEDVVAAEPEGDDVFEIEVHWVSSNDNSDSSNSDDDSSSSTPSLAEVLADLRDAYYFE</sequence>
<reference evidence="2 3" key="1">
    <citation type="submission" date="2024-04" db="EMBL/GenBank/DDBJ databases">
        <authorList>
            <person name="Fracassetti M."/>
        </authorList>
    </citation>
    <scope>NUCLEOTIDE SEQUENCE [LARGE SCALE GENOMIC DNA]</scope>
</reference>
<name>A0AAV2D9F5_9ROSI</name>
<evidence type="ECO:0000313" key="2">
    <source>
        <dbReference type="EMBL" id="CAL1369931.1"/>
    </source>
</evidence>
<accession>A0AAV2D9F5</accession>
<keyword evidence="3" id="KW-1185">Reference proteome</keyword>
<gene>
    <name evidence="2" type="ORF">LTRI10_LOCUS12284</name>
</gene>
<evidence type="ECO:0000256" key="1">
    <source>
        <dbReference type="SAM" id="MobiDB-lite"/>
    </source>
</evidence>
<dbReference type="AlphaFoldDB" id="A0AAV2D9F5"/>